<keyword evidence="2" id="KW-1185">Reference proteome</keyword>
<evidence type="ECO:0000313" key="2">
    <source>
        <dbReference type="Proteomes" id="UP001163324"/>
    </source>
</evidence>
<reference evidence="1" key="1">
    <citation type="submission" date="2022-10" db="EMBL/GenBank/DDBJ databases">
        <title>Complete Genome of Trichothecium roseum strain YXFP-22015, a Plant Pathogen Isolated from Citrus.</title>
        <authorList>
            <person name="Wang Y."/>
            <person name="Zhu L."/>
        </authorList>
    </citation>
    <scope>NUCLEOTIDE SEQUENCE</scope>
    <source>
        <strain evidence="1">YXFP-22015</strain>
    </source>
</reference>
<dbReference type="EMBL" id="CM047948">
    <property type="protein sequence ID" value="KAI9896305.1"/>
    <property type="molecule type" value="Genomic_DNA"/>
</dbReference>
<proteinExistence type="predicted"/>
<accession>A0ACC0UQI2</accession>
<sequence length="401" mass="42552">MAPIGVGIIGLSSTAKTSWASGAHLPYLLSPRGKAKYAVVALCNSTPQAARAAVTAYSLPPSTKTYGDPESLAADPDVQLVVVCTRADVHRDTAMPSVKAGKDVFVEWPLAQDVARARELAEEARRAGGRTVVGMQGRLAPVLVKMRQVLAGEGRIGKVLSSEVRASGGSDDRETLASGLGYFARREVGGNIFTIGHGHLFDQVQYVLGDFTHIQSRLQLQRPDIKLRDPATGEITSTVRSDVPDLVFFTAGLSPSPSSSTTSSSSSSTGSVPIAPGASVLVRHRRGQPFPGQPALEWTINGEKGELRLISQNSTTIHAAAYASGPVRLELHDHATGAVEEVPWEWAGWQEELGYAARSIGAVYEEFAKGEGVGVYAGFGDALRRHEQLEGMLDAWAASSL</sequence>
<dbReference type="Proteomes" id="UP001163324">
    <property type="component" value="Chromosome 9"/>
</dbReference>
<evidence type="ECO:0000313" key="1">
    <source>
        <dbReference type="EMBL" id="KAI9896305.1"/>
    </source>
</evidence>
<name>A0ACC0UQI2_9HYPO</name>
<comment type="caution">
    <text evidence="1">The sequence shown here is derived from an EMBL/GenBank/DDBJ whole genome shotgun (WGS) entry which is preliminary data.</text>
</comment>
<protein>
    <submittedName>
        <fullName evidence="1">Uncharacterized protein</fullName>
    </submittedName>
</protein>
<organism evidence="1 2">
    <name type="scientific">Trichothecium roseum</name>
    <dbReference type="NCBI Taxonomy" id="47278"/>
    <lineage>
        <taxon>Eukaryota</taxon>
        <taxon>Fungi</taxon>
        <taxon>Dikarya</taxon>
        <taxon>Ascomycota</taxon>
        <taxon>Pezizomycotina</taxon>
        <taxon>Sordariomycetes</taxon>
        <taxon>Hypocreomycetidae</taxon>
        <taxon>Hypocreales</taxon>
        <taxon>Hypocreales incertae sedis</taxon>
        <taxon>Trichothecium</taxon>
    </lineage>
</organism>
<gene>
    <name evidence="1" type="ORF">N3K66_008477</name>
</gene>